<proteinExistence type="predicted"/>
<name>A0AA36LTW4_YERMO</name>
<dbReference type="RefSeq" id="WP_049679109.1">
    <property type="nucleotide sequence ID" value="NZ_CABMMJ010000011.1"/>
</dbReference>
<dbReference type="Proteomes" id="UP000040841">
    <property type="component" value="Unassembled WGS sequence"/>
</dbReference>
<dbReference type="InterPro" id="IPR009663">
    <property type="entry name" value="PAP_PilO"/>
</dbReference>
<evidence type="ECO:0000313" key="1">
    <source>
        <dbReference type="EMBL" id="CNI51444.1"/>
    </source>
</evidence>
<reference evidence="1 2" key="1">
    <citation type="submission" date="2015-03" db="EMBL/GenBank/DDBJ databases">
        <authorList>
            <consortium name="Pathogen Informatics"/>
            <person name="Murphy D."/>
        </authorList>
    </citation>
    <scope>NUCLEOTIDE SEQUENCE [LARGE SCALE GENOMIC DNA]</scope>
    <source>
        <strain evidence="1 2">FE82747</strain>
    </source>
</reference>
<evidence type="ECO:0000313" key="2">
    <source>
        <dbReference type="Proteomes" id="UP000040841"/>
    </source>
</evidence>
<comment type="caution">
    <text evidence="1">The sequence shown here is derived from an EMBL/GenBank/DDBJ whole genome shotgun (WGS) entry which is preliminary data.</text>
</comment>
<protein>
    <submittedName>
        <fullName evidence="1">Pilin accessory protein (PilO)</fullName>
    </submittedName>
</protein>
<accession>A0AA36LTW4</accession>
<gene>
    <name evidence="1" type="ORF">ERS008502_03495</name>
</gene>
<dbReference type="AlphaFoldDB" id="A0AA36LTW4"/>
<organism evidence="1 2">
    <name type="scientific">Yersinia mollaretii</name>
    <dbReference type="NCBI Taxonomy" id="33060"/>
    <lineage>
        <taxon>Bacteria</taxon>
        <taxon>Pseudomonadati</taxon>
        <taxon>Pseudomonadota</taxon>
        <taxon>Gammaproteobacteria</taxon>
        <taxon>Enterobacterales</taxon>
        <taxon>Yersiniaceae</taxon>
        <taxon>Yersinia</taxon>
    </lineage>
</organism>
<dbReference type="EMBL" id="CQBM01000011">
    <property type="protein sequence ID" value="CNI51444.1"/>
    <property type="molecule type" value="Genomic_DNA"/>
</dbReference>
<sequence length="432" mass="47457">MDLQSNTFASQQGMALLHGVVPLGRRKYAVSLLWNMAEGNGKLLQEAKIAAERMGSTLLALRPGHGVWNDQFAIGDSQLGHSPKLPSLAAALAEQLNGSLLGVWLLDDNVWWLVGVRSDGSIVYDRAVADVDEIRAEFDNARLSDKWEEIICPADFYVENSLVGSPLDELIGTSKVRLRPLKKSLTPMIATAVVISLLAGASLYGYQQYQAHLAELERLKARSAGIPHADDEIVVPPMPWAGKPQASATLKACVKGLLAYANEANKIPGWSQGVGRCDGKSVTFSLIRSGGTNSWLQTMAARLPSKPAVAEGDRESSLVWSLSDLPRYAPDSPGVSVKKAQRYLQTEFDELFTPIQFTSVQKELYWTSIRYALKDTPNPSVYLPLFGKIPASLIQEVTFDPHTNYWSLSGEIYERLQPTAQELENLKNSRGY</sequence>
<dbReference type="Pfam" id="PF06864">
    <property type="entry name" value="PAP_PilO"/>
    <property type="match status" value="1"/>
</dbReference>